<dbReference type="Proteomes" id="UP000033358">
    <property type="component" value="Unassembled WGS sequence"/>
</dbReference>
<reference evidence="1 2" key="1">
    <citation type="submission" date="2015-02" db="EMBL/GenBank/DDBJ databases">
        <title>Single cell genomics of a rare environmental alphaproteobacterium provides unique insights into Rickettsiaceae evolution.</title>
        <authorList>
            <person name="Martijn J."/>
            <person name="Schulz F."/>
            <person name="Zaremba-Niedzwiedzka K."/>
            <person name="Viklund J."/>
            <person name="Stepanauskas R."/>
            <person name="Andersson S.G.E."/>
            <person name="Horn M."/>
            <person name="Guy L."/>
            <person name="Ettema T.J.G."/>
        </authorList>
    </citation>
    <scope>NUCLEOTIDE SEQUENCE [LARGE SCALE GENOMIC DNA]</scope>
    <source>
        <strain evidence="1 2">SCGC AAA041-L04</strain>
    </source>
</reference>
<sequence>RGSVKVRAFGRHIINILIPKYQNISSNRDKFKLTFAVNYIL</sequence>
<proteinExistence type="predicted"/>
<evidence type="ECO:0000313" key="2">
    <source>
        <dbReference type="Proteomes" id="UP000033358"/>
    </source>
</evidence>
<comment type="caution">
    <text evidence="1">The sequence shown here is derived from an EMBL/GenBank/DDBJ whole genome shotgun (WGS) entry which is preliminary data.</text>
</comment>
<dbReference type="AlphaFoldDB" id="A0A0F5MPJ5"/>
<dbReference type="EMBL" id="JYHA01000041">
    <property type="protein sequence ID" value="KKB96621.1"/>
    <property type="molecule type" value="Genomic_DNA"/>
</dbReference>
<accession>A0A0F5MPJ5</accession>
<keyword evidence="2" id="KW-1185">Reference proteome</keyword>
<feature type="non-terminal residue" evidence="1">
    <location>
        <position position="1"/>
    </location>
</feature>
<gene>
    <name evidence="1" type="ORF">SZ25_00286</name>
</gene>
<organism evidence="1 2">
    <name type="scientific">Candidatus Arcanibacter lacustris</name>
    <dbReference type="NCBI Taxonomy" id="1607817"/>
    <lineage>
        <taxon>Bacteria</taxon>
        <taxon>Pseudomonadati</taxon>
        <taxon>Pseudomonadota</taxon>
        <taxon>Alphaproteobacteria</taxon>
        <taxon>Rickettsiales</taxon>
        <taxon>Candidatus Arcanibacter</taxon>
    </lineage>
</organism>
<name>A0A0F5MPJ5_9RICK</name>
<protein>
    <submittedName>
        <fullName evidence="1">Uncharacterized protein</fullName>
    </submittedName>
</protein>
<evidence type="ECO:0000313" key="1">
    <source>
        <dbReference type="EMBL" id="KKB96621.1"/>
    </source>
</evidence>